<proteinExistence type="predicted"/>
<organism evidence="1 2">
    <name type="scientific">Panagrolaimus sp. PS1159</name>
    <dbReference type="NCBI Taxonomy" id="55785"/>
    <lineage>
        <taxon>Eukaryota</taxon>
        <taxon>Metazoa</taxon>
        <taxon>Ecdysozoa</taxon>
        <taxon>Nematoda</taxon>
        <taxon>Chromadorea</taxon>
        <taxon>Rhabditida</taxon>
        <taxon>Tylenchina</taxon>
        <taxon>Panagrolaimomorpha</taxon>
        <taxon>Panagrolaimoidea</taxon>
        <taxon>Panagrolaimidae</taxon>
        <taxon>Panagrolaimus</taxon>
    </lineage>
</organism>
<evidence type="ECO:0000313" key="1">
    <source>
        <dbReference type="Proteomes" id="UP000887580"/>
    </source>
</evidence>
<reference evidence="2" key="1">
    <citation type="submission" date="2022-11" db="UniProtKB">
        <authorList>
            <consortium name="WormBaseParasite"/>
        </authorList>
    </citation>
    <scope>IDENTIFICATION</scope>
</reference>
<protein>
    <submittedName>
        <fullName evidence="2">MARVEL domain-containing protein</fullName>
    </submittedName>
</protein>
<sequence>MTAGSNCCCLHVKTCATVVAIIGIISSVLQILSVFLLWWYVPMNIILLITYIFVLIGVSKERPGFLLPAEIILGINFVLSVMVFIGFIIVGAVLPDGIVNDYTDGRTLNEAKDVVRFAFFLSAFFIFLASSYTIFSFFVIHRARKWLSENERTSYQAPTYPIVYGSAPPLMQPPVYHASQPSPQSYGSPGYQQSYNLGPYPQQYNPSPQPSPQPGYQTSPHPGYNNDGFNKF</sequence>
<dbReference type="Proteomes" id="UP000887580">
    <property type="component" value="Unplaced"/>
</dbReference>
<name>A0AC35G8G2_9BILA</name>
<dbReference type="WBParaSite" id="PS1159_v2.g2801.t1">
    <property type="protein sequence ID" value="PS1159_v2.g2801.t1"/>
    <property type="gene ID" value="PS1159_v2.g2801"/>
</dbReference>
<accession>A0AC35G8G2</accession>
<evidence type="ECO:0000313" key="2">
    <source>
        <dbReference type="WBParaSite" id="PS1159_v2.g2801.t1"/>
    </source>
</evidence>